<dbReference type="Proteomes" id="UP000305511">
    <property type="component" value="Unassembled WGS sequence"/>
</dbReference>
<accession>A0A4U4PZ15</accession>
<proteinExistence type="predicted"/>
<reference evidence="1 2" key="1">
    <citation type="submission" date="2019-02" db="EMBL/GenBank/DDBJ databases">
        <title>Bacteria dissemination in different level of health care in South Africa: the effectiveness of infections prevention and control.</title>
        <authorList>
            <person name="Shobo C."/>
            <person name="Amoako D.G."/>
            <person name="Allam M."/>
            <person name="Ismail A."/>
            <person name="Bester L.A."/>
            <person name="Essack S.Y."/>
        </authorList>
    </citation>
    <scope>NUCLEOTIDE SEQUENCE [LARGE SCALE GENOMIC DNA]</scope>
    <source>
        <strain evidence="1 2">2SIL2</strain>
    </source>
</reference>
<protein>
    <submittedName>
        <fullName evidence="1">Uncharacterized protein</fullName>
    </submittedName>
</protein>
<name>A0A4U4PZ15_ENTFL</name>
<evidence type="ECO:0000313" key="2">
    <source>
        <dbReference type="Proteomes" id="UP000305511"/>
    </source>
</evidence>
<comment type="caution">
    <text evidence="1">The sequence shown here is derived from an EMBL/GenBank/DDBJ whole genome shotgun (WGS) entry which is preliminary data.</text>
</comment>
<dbReference type="RefSeq" id="WP_085443340.1">
    <property type="nucleotide sequence ID" value="NZ_CP039434.1"/>
</dbReference>
<evidence type="ECO:0000313" key="1">
    <source>
        <dbReference type="EMBL" id="TKK88061.1"/>
    </source>
</evidence>
<dbReference type="EMBL" id="SIYF01000134">
    <property type="protein sequence ID" value="TKK88061.1"/>
    <property type="molecule type" value="Genomic_DNA"/>
</dbReference>
<organism evidence="1 2">
    <name type="scientific">Enterococcus faecalis</name>
    <name type="common">Streptococcus faecalis</name>
    <dbReference type="NCBI Taxonomy" id="1351"/>
    <lineage>
        <taxon>Bacteria</taxon>
        <taxon>Bacillati</taxon>
        <taxon>Bacillota</taxon>
        <taxon>Bacilli</taxon>
        <taxon>Lactobacillales</taxon>
        <taxon>Enterococcaceae</taxon>
        <taxon>Enterococcus</taxon>
    </lineage>
</organism>
<dbReference type="AlphaFoldDB" id="A0A4U4PZ15"/>
<sequence>MIKKHAGNEKEHYGLGIWLANPTKNHTHIYIEGCDPGVSCISLFNPLGKDIYTVFSNYEDNVWEIARGYLSRK</sequence>
<gene>
    <name evidence="1" type="ORF">EY666_06110</name>
</gene>